<dbReference type="InterPro" id="IPR014057">
    <property type="entry name" value="HI1420"/>
</dbReference>
<name>A0A2P7AWI8_9HYPH</name>
<dbReference type="InterPro" id="IPR001387">
    <property type="entry name" value="Cro/C1-type_HTH"/>
</dbReference>
<keyword evidence="4" id="KW-1185">Reference proteome</keyword>
<dbReference type="NCBIfam" id="TIGR02684">
    <property type="entry name" value="dnstrm_HI1420"/>
    <property type="match status" value="1"/>
</dbReference>
<sequence>MRWRQEHAEQRYKRSKGNGEGFEGDTILIKLSPYDPVELLDSEEMIEEYLLAACEEGSASDIARALGDIARARGITDLARKTGLTRQTLYKALSGEGNPELATIAKVAEALGFRLSFVRTSKDHQDAA</sequence>
<dbReference type="GO" id="GO:0003677">
    <property type="term" value="F:DNA binding"/>
    <property type="evidence" value="ECO:0007669"/>
    <property type="project" value="InterPro"/>
</dbReference>
<accession>A0A2P7AWI8</accession>
<gene>
    <name evidence="3" type="ORF">CU100_13415</name>
</gene>
<dbReference type="EMBL" id="PGGN01000002">
    <property type="protein sequence ID" value="PSH58572.1"/>
    <property type="molecule type" value="Genomic_DNA"/>
</dbReference>
<protein>
    <submittedName>
        <fullName evidence="3">Putative addiction module antidote protein</fullName>
    </submittedName>
</protein>
<proteinExistence type="predicted"/>
<feature type="compositionally biased region" description="Basic and acidic residues" evidence="1">
    <location>
        <begin position="1"/>
        <end position="12"/>
    </location>
</feature>
<feature type="domain" description="HTH cro/C1-type" evidence="2">
    <location>
        <begin position="76"/>
        <end position="118"/>
    </location>
</feature>
<dbReference type="SUPFAM" id="SSF47413">
    <property type="entry name" value="lambda repressor-like DNA-binding domains"/>
    <property type="match status" value="1"/>
</dbReference>
<dbReference type="SMART" id="SM00530">
    <property type="entry name" value="HTH_XRE"/>
    <property type="match status" value="1"/>
</dbReference>
<dbReference type="CDD" id="cd00093">
    <property type="entry name" value="HTH_XRE"/>
    <property type="match status" value="1"/>
</dbReference>
<dbReference type="Proteomes" id="UP000241158">
    <property type="component" value="Unassembled WGS sequence"/>
</dbReference>
<dbReference type="Pfam" id="PF21716">
    <property type="entry name" value="dnstrm_HI1420"/>
    <property type="match status" value="1"/>
</dbReference>
<dbReference type="PANTHER" id="PTHR40275:SF1">
    <property type="entry name" value="SSL7038 PROTEIN"/>
    <property type="match status" value="1"/>
</dbReference>
<evidence type="ECO:0000259" key="2">
    <source>
        <dbReference type="PROSITE" id="PS50943"/>
    </source>
</evidence>
<evidence type="ECO:0000313" key="4">
    <source>
        <dbReference type="Proteomes" id="UP000241158"/>
    </source>
</evidence>
<dbReference type="AlphaFoldDB" id="A0A2P7AWI8"/>
<feature type="region of interest" description="Disordered" evidence="1">
    <location>
        <begin position="1"/>
        <end position="23"/>
    </location>
</feature>
<organism evidence="3 4">
    <name type="scientific">Phyllobacterium endophyticum</name>
    <dbReference type="NCBI Taxonomy" id="1149773"/>
    <lineage>
        <taxon>Bacteria</taxon>
        <taxon>Pseudomonadati</taxon>
        <taxon>Pseudomonadota</taxon>
        <taxon>Alphaproteobacteria</taxon>
        <taxon>Hyphomicrobiales</taxon>
        <taxon>Phyllobacteriaceae</taxon>
        <taxon>Phyllobacterium</taxon>
    </lineage>
</organism>
<evidence type="ECO:0000313" key="3">
    <source>
        <dbReference type="EMBL" id="PSH58572.1"/>
    </source>
</evidence>
<dbReference type="OrthoDB" id="9798416at2"/>
<dbReference type="PANTHER" id="PTHR40275">
    <property type="entry name" value="SSL7038 PROTEIN"/>
    <property type="match status" value="1"/>
</dbReference>
<dbReference type="PROSITE" id="PS50943">
    <property type="entry name" value="HTH_CROC1"/>
    <property type="match status" value="1"/>
</dbReference>
<dbReference type="InterPro" id="IPR010982">
    <property type="entry name" value="Lambda_DNA-bd_dom_sf"/>
</dbReference>
<dbReference type="Gene3D" id="1.10.260.40">
    <property type="entry name" value="lambda repressor-like DNA-binding domains"/>
    <property type="match status" value="1"/>
</dbReference>
<reference evidence="4" key="1">
    <citation type="submission" date="2017-11" db="EMBL/GenBank/DDBJ databases">
        <authorList>
            <person name="Kuznetsova I."/>
            <person name="Sazanova A."/>
            <person name="Chirak E."/>
            <person name="Safronova V."/>
            <person name="Willems A."/>
        </authorList>
    </citation>
    <scope>NUCLEOTIDE SEQUENCE [LARGE SCALE GENOMIC DNA]</scope>
    <source>
        <strain evidence="4">PEPV15</strain>
    </source>
</reference>
<evidence type="ECO:0000256" key="1">
    <source>
        <dbReference type="SAM" id="MobiDB-lite"/>
    </source>
</evidence>
<comment type="caution">
    <text evidence="3">The sequence shown here is derived from an EMBL/GenBank/DDBJ whole genome shotgun (WGS) entry which is preliminary data.</text>
</comment>